<feature type="non-terminal residue" evidence="2">
    <location>
        <position position="24"/>
    </location>
</feature>
<feature type="non-terminal residue" evidence="2">
    <location>
        <position position="1"/>
    </location>
</feature>
<proteinExistence type="predicted"/>
<organism evidence="2">
    <name type="scientific">uncultured Friedmanniella sp</name>
    <dbReference type="NCBI Taxonomy" id="335381"/>
    <lineage>
        <taxon>Bacteria</taxon>
        <taxon>Bacillati</taxon>
        <taxon>Actinomycetota</taxon>
        <taxon>Actinomycetes</taxon>
        <taxon>Propionibacteriales</taxon>
        <taxon>Nocardioidaceae</taxon>
        <taxon>Friedmanniella</taxon>
        <taxon>environmental samples</taxon>
    </lineage>
</organism>
<sequence length="24" mass="2887">EQPVRRHRPGAVLYRHQHRSHGRG</sequence>
<evidence type="ECO:0000313" key="2">
    <source>
        <dbReference type="EMBL" id="CAA9295900.1"/>
    </source>
</evidence>
<gene>
    <name evidence="2" type="ORF">AVDCRST_MAG48-941</name>
</gene>
<name>A0A6J4K4U6_9ACTN</name>
<feature type="region of interest" description="Disordered" evidence="1">
    <location>
        <begin position="1"/>
        <end position="24"/>
    </location>
</feature>
<dbReference type="AlphaFoldDB" id="A0A6J4K4U6"/>
<dbReference type="EMBL" id="CADCTS010000135">
    <property type="protein sequence ID" value="CAA9295900.1"/>
    <property type="molecule type" value="Genomic_DNA"/>
</dbReference>
<protein>
    <submittedName>
        <fullName evidence="2">Uncharacterized protein</fullName>
    </submittedName>
</protein>
<accession>A0A6J4K4U6</accession>
<reference evidence="2" key="1">
    <citation type="submission" date="2020-02" db="EMBL/GenBank/DDBJ databases">
        <authorList>
            <person name="Meier V. D."/>
        </authorList>
    </citation>
    <scope>NUCLEOTIDE SEQUENCE</scope>
    <source>
        <strain evidence="2">AVDCRST_MAG48</strain>
    </source>
</reference>
<evidence type="ECO:0000256" key="1">
    <source>
        <dbReference type="SAM" id="MobiDB-lite"/>
    </source>
</evidence>